<reference evidence="1 2" key="1">
    <citation type="journal article" date="2011" name="EMBO J.">
        <title>Structural diversity of bacterial flagellar motors.</title>
        <authorList>
            <person name="Chen S."/>
            <person name="Beeby M."/>
            <person name="Murphy G.E."/>
            <person name="Leadbetter J.R."/>
            <person name="Hendrixson D.R."/>
            <person name="Briegel A."/>
            <person name="Li Z."/>
            <person name="Shi J."/>
            <person name="Tocheva E.I."/>
            <person name="Muller A."/>
            <person name="Dobro M.J."/>
            <person name="Jensen G.J."/>
        </authorList>
    </citation>
    <scope>NUCLEOTIDE SEQUENCE [LARGE SCALE GENOMIC DNA]</scope>
    <source>
        <strain evidence="1 2">DSM 6540</strain>
    </source>
</reference>
<dbReference type="RefSeq" id="WP_004094938.1">
    <property type="nucleotide sequence ID" value="NZ_AFGF01000074.1"/>
</dbReference>
<sequence length="131" mass="14825">MWWMILKNMLDFLGQHESMTGVMVTAGAGVGEKACPAILLSWEQEINQLHGPIKGKSTLLIDECVESQDAAAGYAQLHDLQQRRQAVLETWRRENTLPFAVNIISRKTVRDPNSVLPEYGSRTTLEVEWKM</sequence>
<evidence type="ECO:0000313" key="1">
    <source>
        <dbReference type="EMBL" id="EGO64169.1"/>
    </source>
</evidence>
<organism evidence="1 2">
    <name type="scientific">Acetonema longum DSM 6540</name>
    <dbReference type="NCBI Taxonomy" id="1009370"/>
    <lineage>
        <taxon>Bacteria</taxon>
        <taxon>Bacillati</taxon>
        <taxon>Bacillota</taxon>
        <taxon>Negativicutes</taxon>
        <taxon>Acetonemataceae</taxon>
        <taxon>Acetonema</taxon>
    </lineage>
</organism>
<dbReference type="STRING" id="1009370.ALO_09209"/>
<dbReference type="AlphaFoldDB" id="F7NID9"/>
<keyword evidence="2" id="KW-1185">Reference proteome</keyword>
<gene>
    <name evidence="1" type="ORF">ALO_09209</name>
</gene>
<protein>
    <submittedName>
        <fullName evidence="1">Uncharacterized protein</fullName>
    </submittedName>
</protein>
<comment type="caution">
    <text evidence="1">The sequence shown here is derived from an EMBL/GenBank/DDBJ whole genome shotgun (WGS) entry which is preliminary data.</text>
</comment>
<evidence type="ECO:0000313" key="2">
    <source>
        <dbReference type="Proteomes" id="UP000003240"/>
    </source>
</evidence>
<proteinExistence type="predicted"/>
<dbReference type="OrthoDB" id="1682301at2"/>
<accession>F7NID9</accession>
<name>F7NID9_9FIRM</name>
<dbReference type="Proteomes" id="UP000003240">
    <property type="component" value="Unassembled WGS sequence"/>
</dbReference>
<dbReference type="EMBL" id="AFGF01000074">
    <property type="protein sequence ID" value="EGO64169.1"/>
    <property type="molecule type" value="Genomic_DNA"/>
</dbReference>